<organism evidence="3 4">
    <name type="scientific">Nostocoides jenkinsii Ben 74</name>
    <dbReference type="NCBI Taxonomy" id="1193518"/>
    <lineage>
        <taxon>Bacteria</taxon>
        <taxon>Bacillati</taxon>
        <taxon>Actinomycetota</taxon>
        <taxon>Actinomycetes</taxon>
        <taxon>Micrococcales</taxon>
        <taxon>Intrasporangiaceae</taxon>
        <taxon>Nostocoides</taxon>
    </lineage>
</organism>
<feature type="domain" description="UPF0033" evidence="2">
    <location>
        <begin position="3"/>
        <end position="27"/>
    </location>
</feature>
<dbReference type="EC" id="2.8.1.-" evidence="3"/>
<dbReference type="AlphaFoldDB" id="A0A077MGH4"/>
<evidence type="ECO:0000313" key="3">
    <source>
        <dbReference type="EMBL" id="CCI54833.1"/>
    </source>
</evidence>
<dbReference type="PROSITE" id="PS01148">
    <property type="entry name" value="UPF0033"/>
    <property type="match status" value="1"/>
</dbReference>
<evidence type="ECO:0000259" key="2">
    <source>
        <dbReference type="PROSITE" id="PS01148"/>
    </source>
</evidence>
<dbReference type="Gene3D" id="3.30.110.40">
    <property type="entry name" value="TusA-like domain"/>
    <property type="match status" value="1"/>
</dbReference>
<feature type="compositionally biased region" description="Basic and acidic residues" evidence="1">
    <location>
        <begin position="90"/>
        <end position="103"/>
    </location>
</feature>
<dbReference type="GO" id="GO:0016740">
    <property type="term" value="F:transferase activity"/>
    <property type="evidence" value="ECO:0007669"/>
    <property type="project" value="UniProtKB-KW"/>
</dbReference>
<gene>
    <name evidence="3" type="ORF">BN13_840004</name>
</gene>
<dbReference type="InterPro" id="IPR036868">
    <property type="entry name" value="TusA-like_sf"/>
</dbReference>
<reference evidence="3 4" key="1">
    <citation type="journal article" date="2013" name="ISME J.">
        <title>A metabolic model for members of the genus Tetrasphaera involved in enhanced biological phosphorus removal.</title>
        <authorList>
            <person name="Kristiansen R."/>
            <person name="Nguyen H.T.T."/>
            <person name="Saunders A.M."/>
            <person name="Nielsen J.L."/>
            <person name="Wimmer R."/>
            <person name="Le V.Q."/>
            <person name="McIlroy S.J."/>
            <person name="Petrovski S."/>
            <person name="Seviour R.J."/>
            <person name="Calteau A."/>
            <person name="Nielsen K.L."/>
            <person name="Nielsen P.H."/>
        </authorList>
    </citation>
    <scope>NUCLEOTIDE SEQUENCE [LARGE SCALE GENOMIC DNA]</scope>
    <source>
        <strain evidence="3 4">Ben 74</strain>
    </source>
</reference>
<feature type="region of interest" description="Disordered" evidence="1">
    <location>
        <begin position="81"/>
        <end position="111"/>
    </location>
</feature>
<protein>
    <submittedName>
        <fullName evidence="3">Sulfurtransferase tusA (Modular protein)</fullName>
        <ecNumber evidence="3">2.8.1.-</ecNumber>
    </submittedName>
</protein>
<name>A0A077MGH4_9MICO</name>
<dbReference type="CDD" id="cd00291">
    <property type="entry name" value="SirA_YedF_YeeD"/>
    <property type="match status" value="1"/>
</dbReference>
<sequence length="111" mass="11724">MEVDALGTRCPVPIIRVARAVRDLPPGIVVVLLASDPATGPDVAAWCRMRGHTLLDADPGVGEDGAGTRYRLRTGCLNEGGLDGVGPGQRHVEAEGKLRRGQEPDYEPTAN</sequence>
<dbReference type="EMBL" id="CAJC01000199">
    <property type="protein sequence ID" value="CCI54833.1"/>
    <property type="molecule type" value="Genomic_DNA"/>
</dbReference>
<dbReference type="Proteomes" id="UP000035720">
    <property type="component" value="Unassembled WGS sequence"/>
</dbReference>
<evidence type="ECO:0000313" key="4">
    <source>
        <dbReference type="Proteomes" id="UP000035720"/>
    </source>
</evidence>
<accession>A0A077MGH4</accession>
<proteinExistence type="predicted"/>
<keyword evidence="4" id="KW-1185">Reference proteome</keyword>
<comment type="caution">
    <text evidence="3">The sequence shown here is derived from an EMBL/GenBank/DDBJ whole genome shotgun (WGS) entry which is preliminary data.</text>
</comment>
<keyword evidence="3" id="KW-0808">Transferase</keyword>
<evidence type="ECO:0000256" key="1">
    <source>
        <dbReference type="SAM" id="MobiDB-lite"/>
    </source>
</evidence>
<dbReference type="InterPro" id="IPR001455">
    <property type="entry name" value="TusA-like"/>
</dbReference>
<dbReference type="SUPFAM" id="SSF64307">
    <property type="entry name" value="SirA-like"/>
    <property type="match status" value="1"/>
</dbReference>
<dbReference type="Pfam" id="PF01206">
    <property type="entry name" value="TusA"/>
    <property type="match status" value="1"/>
</dbReference>
<dbReference type="OrthoDB" id="8636759at2"/>
<dbReference type="STRING" id="1193518.BN13_840004"/>